<dbReference type="HOGENOM" id="CLU_000445_90_10_3"/>
<proteinExistence type="predicted"/>
<evidence type="ECO:0000256" key="2">
    <source>
        <dbReference type="PROSITE-ProRule" id="PRU00169"/>
    </source>
</evidence>
<name>K9UI72_CHAP6</name>
<dbReference type="GO" id="GO:0006355">
    <property type="term" value="P:regulation of DNA-templated transcription"/>
    <property type="evidence" value="ECO:0007669"/>
    <property type="project" value="InterPro"/>
</dbReference>
<dbReference type="RefSeq" id="WP_015160641.1">
    <property type="nucleotide sequence ID" value="NC_019697.1"/>
</dbReference>
<dbReference type="PROSITE" id="PS00622">
    <property type="entry name" value="HTH_LUXR_1"/>
    <property type="match status" value="1"/>
</dbReference>
<dbReference type="STRING" id="1173020.Cha6605_3525"/>
<dbReference type="SUPFAM" id="SSF52172">
    <property type="entry name" value="CheY-like"/>
    <property type="match status" value="1"/>
</dbReference>
<dbReference type="GO" id="GO:0000160">
    <property type="term" value="P:phosphorelay signal transduction system"/>
    <property type="evidence" value="ECO:0007669"/>
    <property type="project" value="InterPro"/>
</dbReference>
<accession>K9UI72</accession>
<feature type="domain" description="HTH luxR-type" evidence="3">
    <location>
        <begin position="140"/>
        <end position="205"/>
    </location>
</feature>
<dbReference type="InterPro" id="IPR001789">
    <property type="entry name" value="Sig_transdc_resp-reg_receiver"/>
</dbReference>
<dbReference type="InterPro" id="IPR000792">
    <property type="entry name" value="Tscrpt_reg_LuxR_C"/>
</dbReference>
<dbReference type="InterPro" id="IPR039420">
    <property type="entry name" value="WalR-like"/>
</dbReference>
<sequence>MIRVLVVATAAVSRAGLSGALSLDPTLKVVGTAADLDTLGEEVDRWQPDIILLDLGDSPQTSVWDELNRLQAARSPEHIPIALYDWEGDFQAAIQAGVRGILPDTSTELELGAAIAAIARGWLVLPPSAIELFELREKVTTEPVAILTPREIEVLVQIGLGLGNKAIAQNLHISDHTVKFHISSIFQKLNVSTRTEAVTAGIRMGLVLL</sequence>
<dbReference type="PANTHER" id="PTHR43214">
    <property type="entry name" value="TWO-COMPONENT RESPONSE REGULATOR"/>
    <property type="match status" value="1"/>
</dbReference>
<dbReference type="PROSITE" id="PS50043">
    <property type="entry name" value="HTH_LUXR_2"/>
    <property type="match status" value="1"/>
</dbReference>
<dbReference type="eggNOG" id="COG2197">
    <property type="taxonomic scope" value="Bacteria"/>
</dbReference>
<dbReference type="Proteomes" id="UP000010366">
    <property type="component" value="Chromosome"/>
</dbReference>
<dbReference type="EMBL" id="CP003600">
    <property type="protein sequence ID" value="AFY94515.1"/>
    <property type="molecule type" value="Genomic_DNA"/>
</dbReference>
<reference evidence="5 6" key="1">
    <citation type="submission" date="2012-05" db="EMBL/GenBank/DDBJ databases">
        <title>Finished chromosome of genome of Chamaesiphon sp. PCC 6605.</title>
        <authorList>
            <consortium name="US DOE Joint Genome Institute"/>
            <person name="Gugger M."/>
            <person name="Coursin T."/>
            <person name="Rippka R."/>
            <person name="Tandeau De Marsac N."/>
            <person name="Huntemann M."/>
            <person name="Wei C.-L."/>
            <person name="Han J."/>
            <person name="Detter J.C."/>
            <person name="Han C."/>
            <person name="Tapia R."/>
            <person name="Chen A."/>
            <person name="Kyrpides N."/>
            <person name="Mavromatis K."/>
            <person name="Markowitz V."/>
            <person name="Szeto E."/>
            <person name="Ivanova N."/>
            <person name="Pagani I."/>
            <person name="Pati A."/>
            <person name="Goodwin L."/>
            <person name="Nordberg H.P."/>
            <person name="Cantor M.N."/>
            <person name="Hua S.X."/>
            <person name="Woyke T."/>
            <person name="Kerfeld C.A."/>
        </authorList>
    </citation>
    <scope>NUCLEOTIDE SEQUENCE [LARGE SCALE GENOMIC DNA]</scope>
    <source>
        <strain evidence="6">ATCC 27169 / PCC 6605</strain>
    </source>
</reference>
<dbReference type="SMART" id="SM00421">
    <property type="entry name" value="HTH_LUXR"/>
    <property type="match status" value="1"/>
</dbReference>
<dbReference type="GO" id="GO:0003677">
    <property type="term" value="F:DNA binding"/>
    <property type="evidence" value="ECO:0007669"/>
    <property type="project" value="UniProtKB-KW"/>
</dbReference>
<protein>
    <submittedName>
        <fullName evidence="5">Response regulator containing a CheY-like receiver domain and an HTH DNA-binding domain</fullName>
    </submittedName>
</protein>
<keyword evidence="6" id="KW-1185">Reference proteome</keyword>
<dbReference type="PROSITE" id="PS50110">
    <property type="entry name" value="RESPONSE_REGULATORY"/>
    <property type="match status" value="1"/>
</dbReference>
<evidence type="ECO:0000259" key="3">
    <source>
        <dbReference type="PROSITE" id="PS50043"/>
    </source>
</evidence>
<organism evidence="5 6">
    <name type="scientific">Chamaesiphon minutus (strain ATCC 27169 / PCC 6605)</name>
    <dbReference type="NCBI Taxonomy" id="1173020"/>
    <lineage>
        <taxon>Bacteria</taxon>
        <taxon>Bacillati</taxon>
        <taxon>Cyanobacteriota</taxon>
        <taxon>Cyanophyceae</taxon>
        <taxon>Gomontiellales</taxon>
        <taxon>Chamaesiphonaceae</taxon>
        <taxon>Chamaesiphon</taxon>
    </lineage>
</organism>
<evidence type="ECO:0000256" key="1">
    <source>
        <dbReference type="ARBA" id="ARBA00023125"/>
    </source>
</evidence>
<evidence type="ECO:0000313" key="6">
    <source>
        <dbReference type="Proteomes" id="UP000010366"/>
    </source>
</evidence>
<evidence type="ECO:0000259" key="4">
    <source>
        <dbReference type="PROSITE" id="PS50110"/>
    </source>
</evidence>
<gene>
    <name evidence="5" type="ORF">Cha6605_3525</name>
</gene>
<dbReference type="InterPro" id="IPR016032">
    <property type="entry name" value="Sig_transdc_resp-reg_C-effctor"/>
</dbReference>
<dbReference type="OrthoDB" id="9808843at2"/>
<dbReference type="KEGG" id="cmp:Cha6605_3525"/>
<dbReference type="SUPFAM" id="SSF46894">
    <property type="entry name" value="C-terminal effector domain of the bipartite response regulators"/>
    <property type="match status" value="1"/>
</dbReference>
<evidence type="ECO:0000313" key="5">
    <source>
        <dbReference type="EMBL" id="AFY94515.1"/>
    </source>
</evidence>
<dbReference type="PRINTS" id="PR00038">
    <property type="entry name" value="HTHLUXR"/>
</dbReference>
<dbReference type="PANTHER" id="PTHR43214:SF43">
    <property type="entry name" value="TWO-COMPONENT RESPONSE REGULATOR"/>
    <property type="match status" value="1"/>
</dbReference>
<dbReference type="InterPro" id="IPR011006">
    <property type="entry name" value="CheY-like_superfamily"/>
</dbReference>
<dbReference type="CDD" id="cd06170">
    <property type="entry name" value="LuxR_C_like"/>
    <property type="match status" value="1"/>
</dbReference>
<keyword evidence="1 5" id="KW-0238">DNA-binding</keyword>
<keyword evidence="2" id="KW-0597">Phosphoprotein</keyword>
<dbReference type="Gene3D" id="3.40.50.2300">
    <property type="match status" value="1"/>
</dbReference>
<dbReference type="AlphaFoldDB" id="K9UI72"/>
<feature type="domain" description="Response regulatory" evidence="4">
    <location>
        <begin position="3"/>
        <end position="119"/>
    </location>
</feature>
<feature type="modified residue" description="4-aspartylphosphate" evidence="2">
    <location>
        <position position="54"/>
    </location>
</feature>
<dbReference type="Pfam" id="PF00196">
    <property type="entry name" value="GerE"/>
    <property type="match status" value="1"/>
</dbReference>